<gene>
    <name evidence="1" type="ORF">H2198_008462</name>
</gene>
<accession>A0ACC2ZXE3</accession>
<keyword evidence="2" id="KW-1185">Reference proteome</keyword>
<organism evidence="1 2">
    <name type="scientific">Neophaeococcomyces mojaviensis</name>
    <dbReference type="NCBI Taxonomy" id="3383035"/>
    <lineage>
        <taxon>Eukaryota</taxon>
        <taxon>Fungi</taxon>
        <taxon>Dikarya</taxon>
        <taxon>Ascomycota</taxon>
        <taxon>Pezizomycotina</taxon>
        <taxon>Eurotiomycetes</taxon>
        <taxon>Chaetothyriomycetidae</taxon>
        <taxon>Chaetothyriales</taxon>
        <taxon>Chaetothyriales incertae sedis</taxon>
        <taxon>Neophaeococcomyces</taxon>
    </lineage>
</organism>
<reference evidence="1" key="1">
    <citation type="submission" date="2022-10" db="EMBL/GenBank/DDBJ databases">
        <title>Culturing micro-colonial fungi from biological soil crusts in the Mojave desert and describing Neophaeococcomyces mojavensis, and introducing the new genera and species Taxawa tesnikishii.</title>
        <authorList>
            <person name="Kurbessoian T."/>
            <person name="Stajich J.E."/>
        </authorList>
    </citation>
    <scope>NUCLEOTIDE SEQUENCE</scope>
    <source>
        <strain evidence="1">JES_112</strain>
    </source>
</reference>
<dbReference type="Proteomes" id="UP001172386">
    <property type="component" value="Unassembled WGS sequence"/>
</dbReference>
<proteinExistence type="predicted"/>
<sequence length="401" mass="44308">MSDDEVYYDSGDDDYFDVLYNADPAPELADDLAERATYSPVWNDNHADELRNYFSDHEYWTDDYWDDDPNLLNSITGKGRPSQSNGEGSKRSAKRGRKRKLSEARDRPALIQQETQSLQATIRGTVWKAKSPQLEEDYKRGSDLPVALRLNDSIMQSAYSTKQGFGMGRRKKDESWANDLSLADMGLRTERSMSTQQNAPMDEEEQDEENEEDGKDLPNDAEKIAMEENNMLDGDEEAAALLVGRACSPEIEISIVPSKAQTAVKDKGEDQPSRKKRKVAANTNGGKEHVLPKRDASLASEVSKPTTEAGKNSALQPATRGRVSLEKSSPEGPGQPKVSNGEVVEAKATTGRKRKASVDSSAITSTASSRAKRVASERLTANSDTAPKQNESVRTTRSRRK</sequence>
<comment type="caution">
    <text evidence="1">The sequence shown here is derived from an EMBL/GenBank/DDBJ whole genome shotgun (WGS) entry which is preliminary data.</text>
</comment>
<name>A0ACC2ZXE3_9EURO</name>
<dbReference type="EMBL" id="JAPDRQ010000206">
    <property type="protein sequence ID" value="KAJ9652287.1"/>
    <property type="molecule type" value="Genomic_DNA"/>
</dbReference>
<protein>
    <submittedName>
        <fullName evidence="1">Uncharacterized protein</fullName>
    </submittedName>
</protein>
<evidence type="ECO:0000313" key="1">
    <source>
        <dbReference type="EMBL" id="KAJ9652287.1"/>
    </source>
</evidence>
<evidence type="ECO:0000313" key="2">
    <source>
        <dbReference type="Proteomes" id="UP001172386"/>
    </source>
</evidence>